<keyword evidence="3" id="KW-0547">Nucleotide-binding</keyword>
<keyword evidence="1" id="KW-0418">Kinase</keyword>
<reference evidence="3 4" key="1">
    <citation type="submission" date="2021-01" db="EMBL/GenBank/DDBJ databases">
        <title>Whole genome shotgun sequence of Actinoplanes deccanensis NBRC 13994.</title>
        <authorList>
            <person name="Komaki H."/>
            <person name="Tamura T."/>
        </authorList>
    </citation>
    <scope>NUCLEOTIDE SEQUENCE [LARGE SCALE GENOMIC DNA]</scope>
    <source>
        <strain evidence="3 4">NBRC 13994</strain>
    </source>
</reference>
<evidence type="ECO:0000259" key="2">
    <source>
        <dbReference type="Pfam" id="PF13581"/>
    </source>
</evidence>
<dbReference type="InterPro" id="IPR003594">
    <property type="entry name" value="HATPase_dom"/>
</dbReference>
<comment type="caution">
    <text evidence="3">The sequence shown here is derived from an EMBL/GenBank/DDBJ whole genome shotgun (WGS) entry which is preliminary data.</text>
</comment>
<dbReference type="PANTHER" id="PTHR35526">
    <property type="entry name" value="ANTI-SIGMA-F FACTOR RSBW-RELATED"/>
    <property type="match status" value="1"/>
</dbReference>
<keyword evidence="3" id="KW-0067">ATP-binding</keyword>
<dbReference type="InterPro" id="IPR036890">
    <property type="entry name" value="HATPase_C_sf"/>
</dbReference>
<dbReference type="SUPFAM" id="SSF55874">
    <property type="entry name" value="ATPase domain of HSP90 chaperone/DNA topoisomerase II/histidine kinase"/>
    <property type="match status" value="1"/>
</dbReference>
<dbReference type="Gene3D" id="3.30.750.24">
    <property type="entry name" value="STAS domain"/>
    <property type="match status" value="1"/>
</dbReference>
<dbReference type="RefSeq" id="WP_239169022.1">
    <property type="nucleotide sequence ID" value="NZ_BAAABO010000050.1"/>
</dbReference>
<feature type="domain" description="Histidine kinase/HSP90-like ATPase" evidence="2">
    <location>
        <begin position="161"/>
        <end position="247"/>
    </location>
</feature>
<keyword evidence="1" id="KW-0808">Transferase</keyword>
<protein>
    <submittedName>
        <fullName evidence="3">ATP-binding protein</fullName>
    </submittedName>
</protein>
<evidence type="ECO:0000313" key="4">
    <source>
        <dbReference type="Proteomes" id="UP000609879"/>
    </source>
</evidence>
<dbReference type="Proteomes" id="UP000609879">
    <property type="component" value="Unassembled WGS sequence"/>
</dbReference>
<name>A0ABQ3Y8C7_9ACTN</name>
<dbReference type="Gene3D" id="3.30.565.10">
    <property type="entry name" value="Histidine kinase-like ATPase, C-terminal domain"/>
    <property type="match status" value="1"/>
</dbReference>
<accession>A0ABQ3Y8C7</accession>
<dbReference type="Pfam" id="PF13581">
    <property type="entry name" value="HATPase_c_2"/>
    <property type="match status" value="1"/>
</dbReference>
<dbReference type="EMBL" id="BOMI01000095">
    <property type="protein sequence ID" value="GID76249.1"/>
    <property type="molecule type" value="Genomic_DNA"/>
</dbReference>
<keyword evidence="1" id="KW-0723">Serine/threonine-protein kinase</keyword>
<dbReference type="InterPro" id="IPR050267">
    <property type="entry name" value="Anti-sigma-factor_SerPK"/>
</dbReference>
<dbReference type="InterPro" id="IPR036513">
    <property type="entry name" value="STAS_dom_sf"/>
</dbReference>
<gene>
    <name evidence="3" type="ORF">Ade02nite_48900</name>
</gene>
<proteinExistence type="predicted"/>
<organism evidence="3 4">
    <name type="scientific">Paractinoplanes deccanensis</name>
    <dbReference type="NCBI Taxonomy" id="113561"/>
    <lineage>
        <taxon>Bacteria</taxon>
        <taxon>Bacillati</taxon>
        <taxon>Actinomycetota</taxon>
        <taxon>Actinomycetes</taxon>
        <taxon>Micromonosporales</taxon>
        <taxon>Micromonosporaceae</taxon>
        <taxon>Paractinoplanes</taxon>
    </lineage>
</organism>
<dbReference type="GO" id="GO:0005524">
    <property type="term" value="F:ATP binding"/>
    <property type="evidence" value="ECO:0007669"/>
    <property type="project" value="UniProtKB-KW"/>
</dbReference>
<evidence type="ECO:0000313" key="3">
    <source>
        <dbReference type="EMBL" id="GID76249.1"/>
    </source>
</evidence>
<sequence>MQASVRIESDAEASVALLTVCGAWDRPLWQTVSETLRKCLAEHPEALIVDLSGLDDPHASSAPTWMAARGTAATMDPPVQLALCIPPNLPLADKMQRLGAPRFLPVYAKVRQARVAIASRLPLTERLMVTLQSDAEAPSVARNLVSDACLAWDLPHLLHPSRIVMSELVTNAVEHAGSEMTVVVSLRGPGVHLCVADLSAEPPRLLKPSRVRRGRPLDERGLGMRLVQGTAAAWGSLPTSTGKVVWATLQPPRAGKARASRNNMPRGY</sequence>
<keyword evidence="4" id="KW-1185">Reference proteome</keyword>
<dbReference type="PANTHER" id="PTHR35526:SF3">
    <property type="entry name" value="ANTI-SIGMA-F FACTOR RSBW"/>
    <property type="match status" value="1"/>
</dbReference>
<dbReference type="CDD" id="cd16936">
    <property type="entry name" value="HATPase_RsbW-like"/>
    <property type="match status" value="1"/>
</dbReference>
<evidence type="ECO:0000256" key="1">
    <source>
        <dbReference type="ARBA" id="ARBA00022527"/>
    </source>
</evidence>